<protein>
    <recommendedName>
        <fullName evidence="11">E3 ubiquitin-protein ligase</fullName>
        <ecNumber evidence="11">2.3.2.27</ecNumber>
    </recommendedName>
</protein>
<keyword evidence="5 9" id="KW-0863">Zinc-finger</keyword>
<feature type="region of interest" description="Disordered" evidence="12">
    <location>
        <begin position="1539"/>
        <end position="1609"/>
    </location>
</feature>
<dbReference type="SMART" id="SM00396">
    <property type="entry name" value="ZnF_UBR1"/>
    <property type="match status" value="1"/>
</dbReference>
<dbReference type="InterPro" id="IPR036390">
    <property type="entry name" value="WH_DNA-bd_sf"/>
</dbReference>
<dbReference type="EnsemblMetazoa" id="MDOA004021-RL">
    <property type="protein sequence ID" value="MDOA004021-PL"/>
    <property type="gene ID" value="MDOA004021"/>
</dbReference>
<evidence type="ECO:0000256" key="3">
    <source>
        <dbReference type="ARBA" id="ARBA00022679"/>
    </source>
</evidence>
<evidence type="ECO:0000256" key="12">
    <source>
        <dbReference type="SAM" id="MobiDB-lite"/>
    </source>
</evidence>
<evidence type="ECO:0000256" key="5">
    <source>
        <dbReference type="ARBA" id="ARBA00022771"/>
    </source>
</evidence>
<dbReference type="VEuPathDB" id="VectorBase:MDOMA2_008187"/>
<sequence>MDSFEDEVVAPTTTTSESPLKDWRVKYQAGTLEKKDFIEFFQRESRKYFEFQQENTADSTPSWRDVLYQIRNRNNNNNNTNGRTGSLKCMFKEAGAKEGIIDVLMAFILGDNPNSVLEKLRLEGATSAVCGKVFKIGEPTYSCRECGMDQTCVLCVNCFKQSAHRYHKYKMSTSGGGGCCDCGDEEAWKKDHYCEEHLRGKENSSSSTIITDAIKERCEIAFVAILTFCVNYLEIESKASLECLDGDGTGKDYFCTVLYNDESHTFDQVIQTLTKIAKVQHKEATDIVGNIDREGRAVVKCDTFSECIALKEAFEKQSVPSNNPMANSRANQSLRVSVLHIRAVACQQFALQLLTWFQEFLVRHSTFRQIFARIVTDKKAPYCIRHILEYDVALWKTARTCWHRLLISGMLMEYDNKMALAQEFSKNYATIVQDFISDDHDHSFSIVSLSVQLFTVPSIAHYLIAREGIFYKLLHTFYHKSIEGYMQNKTLQFSKNVSTLGHFKRAAYILYDLRYILCFKPDYWTDELREGFLEGCKAMLRVLNAMQGMESVTRQTGQHMDYEPEWECAFNLHIKLANTISLVLEWCATDKEVLTKLCVMVMRYLLQNMFIIGQTKKEVQKVAGHSAECLMYDVASKPVSIHLPLSRFFAGIYLHLGTYGLNFDMITRLKRTPEEIMEPILCTQVMMAQVHSGMWRRNGYSLLHQLYFYRNVRCRTEMLDRDIVGMQIGASLIESNQYLIHLLNKFNLIDWIQDEYDDYTVEPATDDDFIRQLSMIDEFLELLIVIIGERYMPGVANVTEEDRTKKEIIQLLCIKSYSHSELNRALPDSNNDTALEDVIDTVAVFKKPQKTDAKGVYELKEELYDDYNMYFYHYTKEDKSKSEETQRLRRKTKGELVCCPPPKLPKLTEAFVTIANLLQCDVMMHLMKTILDRALDLKRKSFQENHLQKILFLIGYGLQEEESENYPFLQFYQWAQKYKLLPKLEELSRSSRVEAHRDFILWTIKKFKDLQAKQPVTEGLERMQSDDLETNASSADDNAASGAGGSGGGDDATLLTSAEQEKREKEERARLAAERRAKILAQMQSAQNKFMTSNAEMFASANDVASDTNAGSAMEWQDDNCLEGAVAYNSTACLGVERRLQQPEEEKYNCILCFEEATVSKEGPTLVYPAFVQKSKVLKPESNYPFSIHTSSCGHVMHVNCWQEYYNNEESKEIRRPRRHPLQVFPSTPSTEFQCPYCRCLSNTVLPLTPPLSKYSIPNVFHAGDEMFPIDLWIEGIRVFGEKLNNLILAEDPDLWSFHLPEWLPTLKEAHIPIDPKQFEKMAQPTPRSELPTSWINFVQHYIKSLKRNEDEGILNMWHSCVYTVQSLEVYLRSVGKPLKDEMSIRHQSCLSGLIRACCLYSGNLTQSDIKYLIKSVAKLLNVVFKHYGDSVLEWNCFSKMVSTIMMVPNLLFARDRDVSVVPNGSLMDFYTLQVFLLANVVKSLVLFEQPAEGLMDIEEEDYVAISDKQLENISTFFNKYNIQARQKAAVAATAAAAAQRQKKTNNGNDNGESKQQQQPQKQQSLGDNNATASAAGVADNNDEEDMMTDSTQQNQLQQQQQGELQQEEEVTEQKLALLSPQLVTALLDHIKMEMREFLRCSCLFFHFVTDVEFPDYLSTSESDTFENMCKYLGLNSQLESYFDMATPYATIMEMFASHHDITNLEVVTTKIKKTGDPLVIVPCIRPVPPLVSLPEDYSDLINSVSDFSCPNNEREEMKTPTMCLVCGEILCAQSYCCQPELYSRNVGACTYHAYFCGAEIAPFLRIRDCQIVYLGKNKGCFVQPPYLDEYGETDQGLRRGNPLRLCPARYSKIHLSWLGHGLHEEIARLNDHSSAITTQWHHM</sequence>
<dbReference type="GO" id="GO:0008270">
    <property type="term" value="F:zinc ion binding"/>
    <property type="evidence" value="ECO:0007669"/>
    <property type="project" value="UniProtKB-UniRule"/>
</dbReference>
<dbReference type="OrthoDB" id="26387at2759"/>
<comment type="similarity">
    <text evidence="8 11">Belongs to the E3 ubiquitin-protein ligase UBR1-like family.</text>
</comment>
<comment type="function">
    <text evidence="11">Ubiquitin ligase protein which is a component of the N-end rule pathway. Recognizes and binds to proteins bearing specific N-terminal residues that are destabilizing according to the N-end rule, leading to their ubiquitination and subsequent degradation.</text>
</comment>
<dbReference type="STRING" id="7370.A0A1I8MEB7"/>
<name>A0A1I8MEB7_MUSDO</name>
<dbReference type="InterPro" id="IPR055194">
    <property type="entry name" value="UBR1-like_WH"/>
</dbReference>
<dbReference type="PROSITE" id="PS51157">
    <property type="entry name" value="ZF_UBR"/>
    <property type="match status" value="1"/>
</dbReference>
<evidence type="ECO:0000256" key="1">
    <source>
        <dbReference type="ARBA" id="ARBA00000900"/>
    </source>
</evidence>
<feature type="compositionally biased region" description="Low complexity" evidence="12">
    <location>
        <begin position="1555"/>
        <end position="1564"/>
    </location>
</feature>
<dbReference type="EnsemblMetazoa" id="MDOA004021-RN">
    <property type="protein sequence ID" value="MDOA004021-PN"/>
    <property type="gene ID" value="MDOA004021"/>
</dbReference>
<evidence type="ECO:0000256" key="4">
    <source>
        <dbReference type="ARBA" id="ARBA00022723"/>
    </source>
</evidence>
<dbReference type="EnsemblMetazoa" id="MDOA004021-RJ">
    <property type="protein sequence ID" value="MDOA004021-PJ"/>
    <property type="gene ID" value="MDOA004021"/>
</dbReference>
<feature type="compositionally biased region" description="Low complexity" evidence="12">
    <location>
        <begin position="1593"/>
        <end position="1605"/>
    </location>
</feature>
<dbReference type="RefSeq" id="XP_019892530.2">
    <property type="nucleotide sequence ID" value="XM_020036971.2"/>
</dbReference>
<dbReference type="PROSITE" id="PS50089">
    <property type="entry name" value="ZF_RING_2"/>
    <property type="match status" value="1"/>
</dbReference>
<dbReference type="InterPro" id="IPR014719">
    <property type="entry name" value="Ribosomal_bL12_C/ClpS-like"/>
</dbReference>
<evidence type="ECO:0000256" key="8">
    <source>
        <dbReference type="ARBA" id="ARBA00046341"/>
    </source>
</evidence>
<evidence type="ECO:0000256" key="6">
    <source>
        <dbReference type="ARBA" id="ARBA00022786"/>
    </source>
</evidence>
<dbReference type="PANTHER" id="PTHR21497:SF24">
    <property type="entry name" value="E3 UBIQUITIN-PROTEIN LIGASE UBR1"/>
    <property type="match status" value="1"/>
</dbReference>
<evidence type="ECO:0000259" key="13">
    <source>
        <dbReference type="PROSITE" id="PS50089"/>
    </source>
</evidence>
<dbReference type="Pfam" id="PF18995">
    <property type="entry name" value="PRT6_C"/>
    <property type="match status" value="2"/>
</dbReference>
<comment type="catalytic activity">
    <reaction evidence="1 11">
        <text>S-ubiquitinyl-[E2 ubiquitin-conjugating enzyme]-L-cysteine + [acceptor protein]-L-lysine = [E2 ubiquitin-conjugating enzyme]-L-cysteine + N(6)-ubiquitinyl-[acceptor protein]-L-lysine.</text>
        <dbReference type="EC" id="2.3.2.27"/>
    </reaction>
</comment>
<dbReference type="CDD" id="cd19672">
    <property type="entry name" value="UBR-box_UBR1_like"/>
    <property type="match status" value="1"/>
</dbReference>
<dbReference type="KEGG" id="mde:101888361"/>
<dbReference type="SUPFAM" id="SSF46785">
    <property type="entry name" value="Winged helix' DNA-binding domain"/>
    <property type="match status" value="1"/>
</dbReference>
<evidence type="ECO:0000259" key="14">
    <source>
        <dbReference type="PROSITE" id="PS51157"/>
    </source>
</evidence>
<dbReference type="GO" id="GO:0005737">
    <property type="term" value="C:cytoplasm"/>
    <property type="evidence" value="ECO:0007669"/>
    <property type="project" value="TreeGrafter"/>
</dbReference>
<dbReference type="SUPFAM" id="SSF54736">
    <property type="entry name" value="ClpS-like"/>
    <property type="match status" value="1"/>
</dbReference>
<dbReference type="GO" id="GO:0016567">
    <property type="term" value="P:protein ubiquitination"/>
    <property type="evidence" value="ECO:0007669"/>
    <property type="project" value="UniProtKB-UniRule"/>
</dbReference>
<dbReference type="Gene3D" id="3.30.1390.10">
    <property type="match status" value="1"/>
</dbReference>
<accession>A0A1I8MEB7</accession>
<keyword evidence="7 11" id="KW-0862">Zinc</keyword>
<feature type="domain" description="RING-type" evidence="13">
    <location>
        <begin position="1150"/>
        <end position="1239"/>
    </location>
</feature>
<dbReference type="InterPro" id="IPR003769">
    <property type="entry name" value="ClpS_core"/>
</dbReference>
<dbReference type="Gene3D" id="1.10.10.2670">
    <property type="entry name" value="E3 ubiquitin-protein ligase"/>
    <property type="match status" value="1"/>
</dbReference>
<reference evidence="15" key="1">
    <citation type="submission" date="2020-05" db="UniProtKB">
        <authorList>
            <consortium name="EnsemblMetazoa"/>
        </authorList>
    </citation>
    <scope>IDENTIFICATION</scope>
    <source>
        <strain evidence="15">Aabys</strain>
    </source>
</reference>
<dbReference type="InterPro" id="IPR039164">
    <property type="entry name" value="UBR1-like"/>
</dbReference>
<evidence type="ECO:0000256" key="11">
    <source>
        <dbReference type="RuleBase" id="RU366018"/>
    </source>
</evidence>
<dbReference type="FunFam" id="2.10.110.30:FF:000001">
    <property type="entry name" value="E3 ubiquitin-protein ligase UBR2 isoform 1"/>
    <property type="match status" value="1"/>
</dbReference>
<keyword evidence="3 11" id="KW-0808">Transferase</keyword>
<dbReference type="UniPathway" id="UPA00143"/>
<evidence type="ECO:0000256" key="9">
    <source>
        <dbReference type="PROSITE-ProRule" id="PRU00175"/>
    </source>
</evidence>
<dbReference type="InterPro" id="IPR042065">
    <property type="entry name" value="E3_ELL-like"/>
</dbReference>
<dbReference type="GO" id="GO:0000151">
    <property type="term" value="C:ubiquitin ligase complex"/>
    <property type="evidence" value="ECO:0007669"/>
    <property type="project" value="TreeGrafter"/>
</dbReference>
<evidence type="ECO:0000313" key="15">
    <source>
        <dbReference type="EnsemblMetazoa" id="MDOA004021-PJ"/>
    </source>
</evidence>
<dbReference type="GO" id="GO:0071596">
    <property type="term" value="P:ubiquitin-dependent protein catabolic process via the N-end rule pathway"/>
    <property type="evidence" value="ECO:0007669"/>
    <property type="project" value="UniProtKB-UniRule"/>
</dbReference>
<keyword evidence="4 11" id="KW-0479">Metal-binding</keyword>
<dbReference type="Gene3D" id="2.10.110.30">
    <property type="match status" value="1"/>
</dbReference>
<comment type="pathway">
    <text evidence="2 11">Protein modification; protein ubiquitination.</text>
</comment>
<dbReference type="InterPro" id="IPR001841">
    <property type="entry name" value="Znf_RING"/>
</dbReference>
<dbReference type="PANTHER" id="PTHR21497">
    <property type="entry name" value="UBIQUITIN LIGASE E3 ALPHA-RELATED"/>
    <property type="match status" value="1"/>
</dbReference>
<dbReference type="GO" id="GO:0061630">
    <property type="term" value="F:ubiquitin protein ligase activity"/>
    <property type="evidence" value="ECO:0007669"/>
    <property type="project" value="UniProtKB-UniRule"/>
</dbReference>
<dbReference type="Pfam" id="PF02207">
    <property type="entry name" value="zf-UBR"/>
    <property type="match status" value="1"/>
</dbReference>
<feature type="domain" description="UBR-type" evidence="14">
    <location>
        <begin position="128"/>
        <end position="199"/>
    </location>
</feature>
<feature type="region of interest" description="Disordered" evidence="12">
    <location>
        <begin position="1029"/>
        <end position="1053"/>
    </location>
</feature>
<dbReference type="EnsemblMetazoa" id="MDOA004021-RM">
    <property type="protein sequence ID" value="MDOA004021-PM"/>
    <property type="gene ID" value="MDOA004021"/>
</dbReference>
<keyword evidence="6 11" id="KW-0833">Ubl conjugation pathway</keyword>
<gene>
    <name evidence="15" type="primary">101888361</name>
</gene>
<proteinExistence type="inferred from homology"/>
<dbReference type="Pfam" id="PF22960">
    <property type="entry name" value="WHD_UBR1"/>
    <property type="match status" value="1"/>
</dbReference>
<dbReference type="Pfam" id="PF02617">
    <property type="entry name" value="ClpS"/>
    <property type="match status" value="1"/>
</dbReference>
<dbReference type="EC" id="2.3.2.27" evidence="11"/>
<feature type="zinc finger region" description="UBR-type" evidence="10">
    <location>
        <begin position="128"/>
        <end position="199"/>
    </location>
</feature>
<dbReference type="InterPro" id="IPR044046">
    <property type="entry name" value="E3_ligase_UBR-like_C"/>
</dbReference>
<evidence type="ECO:0000256" key="10">
    <source>
        <dbReference type="PROSITE-ProRule" id="PRU00508"/>
    </source>
</evidence>
<evidence type="ECO:0000256" key="7">
    <source>
        <dbReference type="ARBA" id="ARBA00022833"/>
    </source>
</evidence>
<feature type="compositionally biased region" description="Low complexity" evidence="12">
    <location>
        <begin position="1031"/>
        <end position="1041"/>
    </location>
</feature>
<organism evidence="15">
    <name type="scientific">Musca domestica</name>
    <name type="common">House fly</name>
    <dbReference type="NCBI Taxonomy" id="7370"/>
    <lineage>
        <taxon>Eukaryota</taxon>
        <taxon>Metazoa</taxon>
        <taxon>Ecdysozoa</taxon>
        <taxon>Arthropoda</taxon>
        <taxon>Hexapoda</taxon>
        <taxon>Insecta</taxon>
        <taxon>Pterygota</taxon>
        <taxon>Neoptera</taxon>
        <taxon>Endopterygota</taxon>
        <taxon>Diptera</taxon>
        <taxon>Brachycera</taxon>
        <taxon>Muscomorpha</taxon>
        <taxon>Muscoidea</taxon>
        <taxon>Muscidae</taxon>
        <taxon>Musca</taxon>
    </lineage>
</organism>
<evidence type="ECO:0000256" key="2">
    <source>
        <dbReference type="ARBA" id="ARBA00004906"/>
    </source>
</evidence>
<dbReference type="VEuPathDB" id="VectorBase:MDOA004021"/>
<dbReference type="InterPro" id="IPR003126">
    <property type="entry name" value="Znf_UBR"/>
</dbReference>